<dbReference type="PANTHER" id="PTHR33204:SF37">
    <property type="entry name" value="HTH-TYPE TRANSCRIPTIONAL REGULATOR YODB"/>
    <property type="match status" value="1"/>
</dbReference>
<dbReference type="SUPFAM" id="SSF46785">
    <property type="entry name" value="Winged helix' DNA-binding domain"/>
    <property type="match status" value="1"/>
</dbReference>
<reference evidence="6" key="1">
    <citation type="journal article" date="2011" name="J. Bacteriol.">
        <title>Genome sequences of eight morphologically diverse alphaproteobacteria.</title>
        <authorList>
            <consortium name="US DOE Joint Genome Institute"/>
            <person name="Brown P.J."/>
            <person name="Kysela D.T."/>
            <person name="Buechlein A."/>
            <person name="Hemmerich C."/>
            <person name="Brun Y.V."/>
        </authorList>
    </citation>
    <scope>NUCLEOTIDE SEQUENCE [LARGE SCALE GENOMIC DNA]</scope>
    <source>
        <strain evidence="6">ATCC 49814 / DSM 5838 / IFAM 1418</strain>
    </source>
</reference>
<keyword evidence="1" id="KW-0805">Transcription regulation</keyword>
<dbReference type="InterPro" id="IPR036390">
    <property type="entry name" value="WH_DNA-bd_sf"/>
</dbReference>
<dbReference type="HOGENOM" id="CLU_111585_5_3_5"/>
<dbReference type="Pfam" id="PF01638">
    <property type="entry name" value="HxlR"/>
    <property type="match status" value="1"/>
</dbReference>
<dbReference type="EMBL" id="CP001678">
    <property type="protein sequence ID" value="ACT58166.1"/>
    <property type="molecule type" value="Genomic_DNA"/>
</dbReference>
<gene>
    <name evidence="5" type="ordered locus">Hbal_0464</name>
</gene>
<name>C6XMZ6_HIRBI</name>
<dbReference type="InterPro" id="IPR036388">
    <property type="entry name" value="WH-like_DNA-bd_sf"/>
</dbReference>
<dbReference type="Gene3D" id="1.10.10.10">
    <property type="entry name" value="Winged helix-like DNA-binding domain superfamily/Winged helix DNA-binding domain"/>
    <property type="match status" value="1"/>
</dbReference>
<evidence type="ECO:0000256" key="2">
    <source>
        <dbReference type="ARBA" id="ARBA00023125"/>
    </source>
</evidence>
<dbReference type="OrthoDB" id="9800350at2"/>
<dbReference type="Proteomes" id="UP000002745">
    <property type="component" value="Chromosome"/>
</dbReference>
<evidence type="ECO:0000256" key="3">
    <source>
        <dbReference type="ARBA" id="ARBA00023163"/>
    </source>
</evidence>
<proteinExistence type="predicted"/>
<protein>
    <submittedName>
        <fullName evidence="5">Transcriptional regulator, HxlR family</fullName>
    </submittedName>
</protein>
<keyword evidence="6" id="KW-1185">Reference proteome</keyword>
<evidence type="ECO:0000313" key="6">
    <source>
        <dbReference type="Proteomes" id="UP000002745"/>
    </source>
</evidence>
<dbReference type="eggNOG" id="COG1733">
    <property type="taxonomic scope" value="Bacteria"/>
</dbReference>
<keyword evidence="3" id="KW-0804">Transcription</keyword>
<dbReference type="InterPro" id="IPR002577">
    <property type="entry name" value="HTH_HxlR"/>
</dbReference>
<organism evidence="5 6">
    <name type="scientific">Hirschia baltica (strain ATCC 49814 / DSM 5838 / IFAM 1418)</name>
    <dbReference type="NCBI Taxonomy" id="582402"/>
    <lineage>
        <taxon>Bacteria</taxon>
        <taxon>Pseudomonadati</taxon>
        <taxon>Pseudomonadota</taxon>
        <taxon>Alphaproteobacteria</taxon>
        <taxon>Hyphomonadales</taxon>
        <taxon>Hyphomonadaceae</taxon>
        <taxon>Hirschia</taxon>
    </lineage>
</organism>
<dbReference type="PROSITE" id="PS51118">
    <property type="entry name" value="HTH_HXLR"/>
    <property type="match status" value="1"/>
</dbReference>
<dbReference type="AlphaFoldDB" id="C6XMZ6"/>
<feature type="domain" description="HTH hxlR-type" evidence="4">
    <location>
        <begin position="9"/>
        <end position="104"/>
    </location>
</feature>
<dbReference type="RefSeq" id="WP_015826316.1">
    <property type="nucleotide sequence ID" value="NC_012982.1"/>
</dbReference>
<dbReference type="STRING" id="582402.Hbal_0464"/>
<dbReference type="GO" id="GO:0003677">
    <property type="term" value="F:DNA binding"/>
    <property type="evidence" value="ECO:0007669"/>
    <property type="project" value="UniProtKB-KW"/>
</dbReference>
<dbReference type="KEGG" id="hba:Hbal_0464"/>
<keyword evidence="2" id="KW-0238">DNA-binding</keyword>
<evidence type="ECO:0000256" key="1">
    <source>
        <dbReference type="ARBA" id="ARBA00023015"/>
    </source>
</evidence>
<dbReference type="PANTHER" id="PTHR33204">
    <property type="entry name" value="TRANSCRIPTIONAL REGULATOR, MARR FAMILY"/>
    <property type="match status" value="1"/>
</dbReference>
<accession>C6XMZ6</accession>
<sequence>MTKFKLPSCPVSRAAVILGSRWSSEIIREFVLHGTRRFQDLQDTLKGIAPNTLSNRLKLFEDHGVLERRYYEKHPPRAEYVLTEKGKKLEPVLRAMQVWGSEAK</sequence>
<evidence type="ECO:0000313" key="5">
    <source>
        <dbReference type="EMBL" id="ACT58166.1"/>
    </source>
</evidence>
<evidence type="ECO:0000259" key="4">
    <source>
        <dbReference type="PROSITE" id="PS51118"/>
    </source>
</evidence>